<dbReference type="Proteomes" id="UP001150924">
    <property type="component" value="Unassembled WGS sequence"/>
</dbReference>
<feature type="region of interest" description="Disordered" evidence="1">
    <location>
        <begin position="864"/>
        <end position="888"/>
    </location>
</feature>
<dbReference type="EMBL" id="JAPNKE010000002">
    <property type="protein sequence ID" value="MCY1013410.1"/>
    <property type="molecule type" value="Genomic_DNA"/>
</dbReference>
<name>A0A9X3F164_9BACT</name>
<evidence type="ECO:0000313" key="3">
    <source>
        <dbReference type="Proteomes" id="UP001150924"/>
    </source>
</evidence>
<keyword evidence="3" id="KW-1185">Reference proteome</keyword>
<dbReference type="NCBIfam" id="NF033443">
    <property type="entry name" value="BREX_PglZ_6"/>
    <property type="match status" value="1"/>
</dbReference>
<dbReference type="AlphaFoldDB" id="A0A9X3F164"/>
<evidence type="ECO:0000256" key="1">
    <source>
        <dbReference type="SAM" id="MobiDB-lite"/>
    </source>
</evidence>
<protein>
    <submittedName>
        <fullName evidence="2">BREX-6 system phosphatase PglZ</fullName>
    </submittedName>
</protein>
<organism evidence="2 3">
    <name type="scientific">Nannocystis pusilla</name>
    <dbReference type="NCBI Taxonomy" id="889268"/>
    <lineage>
        <taxon>Bacteria</taxon>
        <taxon>Pseudomonadati</taxon>
        <taxon>Myxococcota</taxon>
        <taxon>Polyangia</taxon>
        <taxon>Nannocystales</taxon>
        <taxon>Nannocystaceae</taxon>
        <taxon>Nannocystis</taxon>
    </lineage>
</organism>
<reference evidence="2" key="1">
    <citation type="submission" date="2022-11" db="EMBL/GenBank/DDBJ databases">
        <title>Minimal conservation of predation-associated metabolite biosynthetic gene clusters underscores biosynthetic potential of Myxococcota including descriptions for ten novel species: Archangium lansinium sp. nov., Myxococcus landrumus sp. nov., Nannocystis bai.</title>
        <authorList>
            <person name="Ahearne A."/>
            <person name="Stevens C."/>
            <person name="Phillips K."/>
        </authorList>
    </citation>
    <scope>NUCLEOTIDE SEQUENCE</scope>
    <source>
        <strain evidence="2">Na p29</strain>
    </source>
</reference>
<sequence length="965" mass="105914">MTLHLGPVSRALEEDLHAAVVRNDLIVWLDADGDYTQFVDRLIALRQAGALSYNVRAYRGSFLELMFALEGAADDVDKPKLVIHMPRFNEEQVRATPVLELYLAGTRYRKALKTLIAEAAAGLASAEAIDAHLRATPVTLERADEWLAALAVTTEVGLRGELKLHRLSAILDDLLSGQGIAARLSGGPDAVDAVWDHLQAVLGLPTSWREGERADEIALVAASWALALEYVHDLRRKPRDRELVGIPELPRPMIEAGCALAVHLRQRHRDFYEQAAGAAEDLLVVEVREAEARDLGKIDTFEFEERKIYQAALAGLGDRQWETVLEWAKERLEGVSFWIERRGPLRKSAWELVQKAAALGLALTAAGPGLSANSLEAAVDRYVRVGAPVDRAHRELEQAWQATNDPQLPEYDLLRARLRGLRELWHAWADNWARGFGGVCRANGFLPPPALQQRMFFEDVVRPSIQTTGATVLFLVDALRFEMAEDLRRALGDVAGTDVELRARLAELPTITAVGMSALAPAVEQGKLRPTLKDDNITGFIRGEYHVDGPESRRRAMGDVVGGQTCPGLSLAEVLARDSASLKRTAARARLIIVHVDEIDSAGEKGVGLVAFGPALQRIRAALRLLHEAGVHRFVLTADHGFLLLDDTLRGVLQHGRRTDPRRRHVLSTSAVDHVGEVRVPLSQLGYAGVDGLQLMMPETTGVFDTGKRSQTFVHGGNSLQERVIPVLTIRHKRPAGGDTLQYAIVAEVPKVQPEGNLYCIRGKVVVEAGGGALNFDSRADIELALQVVGNEDVQAEVSQVLGGATLRGGTLVARMGEEFDVFFRLSGPPDARVPVELYHPAGEAEVKPYVFERRFDVSALRAREPERPAPSEATPQPTAPLAPPSAASEAWLARLPEGPARDIFRHLANHGVVTEDQAVTMFGGARPLRRFNQRFEEFAALAPFVARTDQVGNVKRYIRVEDNR</sequence>
<accession>A0A9X3F164</accession>
<gene>
    <name evidence="2" type="primary">pglZ</name>
    <name evidence="2" type="ORF">OV079_49365</name>
</gene>
<comment type="caution">
    <text evidence="2">The sequence shown here is derived from an EMBL/GenBank/DDBJ whole genome shotgun (WGS) entry which is preliminary data.</text>
</comment>
<dbReference type="Pfam" id="PF08665">
    <property type="entry name" value="PglZ"/>
    <property type="match status" value="1"/>
</dbReference>
<dbReference type="RefSeq" id="WP_267777328.1">
    <property type="nucleotide sequence ID" value="NZ_JAPNKE010000002.1"/>
</dbReference>
<evidence type="ECO:0000313" key="2">
    <source>
        <dbReference type="EMBL" id="MCY1013410.1"/>
    </source>
</evidence>
<proteinExistence type="predicted"/>